<comment type="catalytic activity">
    <reaction evidence="8">
        <text>N-terminal L-methionyl-L-phenylalanyl-[protein] + acetyl-CoA = N-terminal N(alpha)-acetyl-L-methionyl-L-phenylalanyl-[protein] + CoA + H(+)</text>
        <dbReference type="Rhea" id="RHEA:50528"/>
        <dbReference type="Rhea" id="RHEA-COMP:12715"/>
        <dbReference type="Rhea" id="RHEA-COMP:12716"/>
        <dbReference type="ChEBI" id="CHEBI:15378"/>
        <dbReference type="ChEBI" id="CHEBI:57287"/>
        <dbReference type="ChEBI" id="CHEBI:57288"/>
        <dbReference type="ChEBI" id="CHEBI:133382"/>
        <dbReference type="ChEBI" id="CHEBI:133383"/>
        <dbReference type="EC" id="2.3.1.258"/>
    </reaction>
</comment>
<evidence type="ECO:0000256" key="1">
    <source>
        <dbReference type="ARBA" id="ARBA00004496"/>
    </source>
</evidence>
<evidence type="ECO:0000256" key="6">
    <source>
        <dbReference type="ARBA" id="ARBA00048251"/>
    </source>
</evidence>
<comment type="catalytic activity">
    <reaction evidence="10">
        <text>N-terminal L-methionyl-L-valyl-[protein] + acetyl-CoA = N-terminal N(alpha)-acetyl-L-methionyl-L-valyl-[protein] + CoA + H(+)</text>
        <dbReference type="Rhea" id="RHEA:50572"/>
        <dbReference type="Rhea" id="RHEA-COMP:12730"/>
        <dbReference type="Rhea" id="RHEA-COMP:12731"/>
        <dbReference type="ChEBI" id="CHEBI:15378"/>
        <dbReference type="ChEBI" id="CHEBI:57287"/>
        <dbReference type="ChEBI" id="CHEBI:57288"/>
        <dbReference type="ChEBI" id="CHEBI:133402"/>
        <dbReference type="ChEBI" id="CHEBI:133403"/>
        <dbReference type="EC" id="2.3.1.258"/>
    </reaction>
</comment>
<evidence type="ECO:0000313" key="16">
    <source>
        <dbReference type="Proteomes" id="UP000192578"/>
    </source>
</evidence>
<dbReference type="CDD" id="cd04301">
    <property type="entry name" value="NAT_SF"/>
    <property type="match status" value="1"/>
</dbReference>
<dbReference type="EMBL" id="MTYJ01000353">
    <property type="protein sequence ID" value="OWA53874.1"/>
    <property type="molecule type" value="Genomic_DNA"/>
</dbReference>
<comment type="caution">
    <text evidence="15">The sequence shown here is derived from an EMBL/GenBank/DDBJ whole genome shotgun (WGS) entry which is preliminary data.</text>
</comment>
<comment type="catalytic activity">
    <reaction evidence="7">
        <text>N-terminal L-methionyl-L-tyrosyl-[protein] + acetyl-CoA = N-terminal N(alpha)-acetyl-L-methionyl-L-tyrosyl-[protein] + CoA + H(+)</text>
        <dbReference type="Rhea" id="RHEA:50532"/>
        <dbReference type="Rhea" id="RHEA-COMP:12717"/>
        <dbReference type="Rhea" id="RHEA-COMP:12718"/>
        <dbReference type="ChEBI" id="CHEBI:15378"/>
        <dbReference type="ChEBI" id="CHEBI:57287"/>
        <dbReference type="ChEBI" id="CHEBI:57288"/>
        <dbReference type="ChEBI" id="CHEBI:133384"/>
        <dbReference type="ChEBI" id="CHEBI:133385"/>
        <dbReference type="EC" id="2.3.1.258"/>
    </reaction>
</comment>
<reference evidence="16" key="1">
    <citation type="submission" date="2017-01" db="EMBL/GenBank/DDBJ databases">
        <title>Comparative genomics of anhydrobiosis in the tardigrade Hypsibius dujardini.</title>
        <authorList>
            <person name="Yoshida Y."/>
            <person name="Koutsovoulos G."/>
            <person name="Laetsch D."/>
            <person name="Stevens L."/>
            <person name="Kumar S."/>
            <person name="Horikawa D."/>
            <person name="Ishino K."/>
            <person name="Komine S."/>
            <person name="Tomita M."/>
            <person name="Blaxter M."/>
            <person name="Arakawa K."/>
        </authorList>
    </citation>
    <scope>NUCLEOTIDE SEQUENCE [LARGE SCALE GENOMIC DNA]</scope>
    <source>
        <strain evidence="16">Z151</strain>
    </source>
</reference>
<dbReference type="GO" id="GO:0007064">
    <property type="term" value="P:mitotic sister chromatid cohesion"/>
    <property type="evidence" value="ECO:0007669"/>
    <property type="project" value="TreeGrafter"/>
</dbReference>
<dbReference type="Pfam" id="PF00583">
    <property type="entry name" value="Acetyltransf_1"/>
    <property type="match status" value="1"/>
</dbReference>
<keyword evidence="4" id="KW-0012">Acyltransferase</keyword>
<dbReference type="GO" id="GO:0031415">
    <property type="term" value="C:NatA complex"/>
    <property type="evidence" value="ECO:0007669"/>
    <property type="project" value="TreeGrafter"/>
</dbReference>
<evidence type="ECO:0000256" key="5">
    <source>
        <dbReference type="ARBA" id="ARBA00039121"/>
    </source>
</evidence>
<dbReference type="PANTHER" id="PTHR42919:SF8">
    <property type="entry name" value="N-ALPHA-ACETYLTRANSFERASE 50"/>
    <property type="match status" value="1"/>
</dbReference>
<evidence type="ECO:0000256" key="3">
    <source>
        <dbReference type="ARBA" id="ARBA00022679"/>
    </source>
</evidence>
<sequence length="141" mass="15473">MAKLAYYNDLAVGAVCCRQETPAPPGTLPVEGRRLYIMTLGCLAPYRRHKIGTLLLDHVLAICQKDGYTAVVLHVQVNNEAALAFYKAHGFEIIDRTEQYYKRIEPADAFLLEKKMAALATATADGGSVVDEKLSKMKVSG</sequence>
<dbReference type="OrthoDB" id="47374at2759"/>
<evidence type="ECO:0000256" key="9">
    <source>
        <dbReference type="ARBA" id="ARBA00048618"/>
    </source>
</evidence>
<evidence type="ECO:0000256" key="2">
    <source>
        <dbReference type="ARBA" id="ARBA00022490"/>
    </source>
</evidence>
<dbReference type="PROSITE" id="PS51186">
    <property type="entry name" value="GNAT"/>
    <property type="match status" value="1"/>
</dbReference>
<comment type="catalytic activity">
    <reaction evidence="13">
        <text>N-terminal L-methionyl-L-threonyl-[protein] + acetyl-CoA = N-terminal N(alpha)-acetyl-L-methionyl-L-threonyl-[protein] + CoA + H(+)</text>
        <dbReference type="Rhea" id="RHEA:50576"/>
        <dbReference type="Rhea" id="RHEA-COMP:12732"/>
        <dbReference type="Rhea" id="RHEA-COMP:12733"/>
        <dbReference type="ChEBI" id="CHEBI:15378"/>
        <dbReference type="ChEBI" id="CHEBI:57287"/>
        <dbReference type="ChEBI" id="CHEBI:57288"/>
        <dbReference type="ChEBI" id="CHEBI:133404"/>
        <dbReference type="ChEBI" id="CHEBI:133405"/>
        <dbReference type="EC" id="2.3.1.258"/>
    </reaction>
</comment>
<feature type="domain" description="N-acetyltransferase" evidence="14">
    <location>
        <begin position="1"/>
        <end position="117"/>
    </location>
</feature>
<dbReference type="AlphaFoldDB" id="A0A9X6NQ26"/>
<evidence type="ECO:0000313" key="15">
    <source>
        <dbReference type="EMBL" id="OWA53874.1"/>
    </source>
</evidence>
<comment type="catalytic activity">
    <reaction evidence="12">
        <text>N-terminal L-methionyl-L-leucyl-[protein] + acetyl-CoA = N-terminal N(alpha)-acetyl-L-methionyl-L-leucyl-[protein] + CoA + H(+)</text>
        <dbReference type="Rhea" id="RHEA:50520"/>
        <dbReference type="Rhea" id="RHEA-COMP:12711"/>
        <dbReference type="Rhea" id="RHEA-COMP:12712"/>
        <dbReference type="ChEBI" id="CHEBI:15378"/>
        <dbReference type="ChEBI" id="CHEBI:57287"/>
        <dbReference type="ChEBI" id="CHEBI:57288"/>
        <dbReference type="ChEBI" id="CHEBI:133377"/>
        <dbReference type="ChEBI" id="CHEBI:133378"/>
        <dbReference type="EC" id="2.3.1.258"/>
    </reaction>
</comment>
<proteinExistence type="predicted"/>
<accession>A0A9X6NQ26</accession>
<keyword evidence="3" id="KW-0808">Transferase</keyword>
<dbReference type="InterPro" id="IPR000182">
    <property type="entry name" value="GNAT_dom"/>
</dbReference>
<name>A0A9X6NQ26_HYPEX</name>
<dbReference type="InterPro" id="IPR051556">
    <property type="entry name" value="N-term/lysine_N-AcTrnsfr"/>
</dbReference>
<comment type="subcellular location">
    <subcellularLocation>
        <location evidence="1">Cytoplasm</location>
    </subcellularLocation>
</comment>
<dbReference type="Proteomes" id="UP000192578">
    <property type="component" value="Unassembled WGS sequence"/>
</dbReference>
<organism evidence="15 16">
    <name type="scientific">Hypsibius exemplaris</name>
    <name type="common">Freshwater tardigrade</name>
    <dbReference type="NCBI Taxonomy" id="2072580"/>
    <lineage>
        <taxon>Eukaryota</taxon>
        <taxon>Metazoa</taxon>
        <taxon>Ecdysozoa</taxon>
        <taxon>Tardigrada</taxon>
        <taxon>Eutardigrada</taxon>
        <taxon>Parachela</taxon>
        <taxon>Hypsibioidea</taxon>
        <taxon>Hypsibiidae</taxon>
        <taxon>Hypsibius</taxon>
    </lineage>
</organism>
<dbReference type="GO" id="GO:0120518">
    <property type="term" value="F:protein N-terminal-methionine acetyltransferase activity"/>
    <property type="evidence" value="ECO:0007669"/>
    <property type="project" value="UniProtKB-EC"/>
</dbReference>
<gene>
    <name evidence="15" type="ORF">BV898_18293</name>
</gene>
<comment type="catalytic activity">
    <reaction evidence="9">
        <text>N-terminal L-methionyl-L-lysyl-[protein] + acetyl-CoA = N-terminal N(alpha)-acetyl-L-methionyl-L-lysyl-[protein] + CoA + H(+)</text>
        <dbReference type="Rhea" id="RHEA:50580"/>
        <dbReference type="Rhea" id="RHEA-COMP:12734"/>
        <dbReference type="Rhea" id="RHEA-COMP:12735"/>
        <dbReference type="ChEBI" id="CHEBI:15378"/>
        <dbReference type="ChEBI" id="CHEBI:57287"/>
        <dbReference type="ChEBI" id="CHEBI:57288"/>
        <dbReference type="ChEBI" id="CHEBI:133406"/>
        <dbReference type="ChEBI" id="CHEBI:133407"/>
        <dbReference type="EC" id="2.3.1.258"/>
    </reaction>
</comment>
<evidence type="ECO:0000256" key="10">
    <source>
        <dbReference type="ARBA" id="ARBA00048799"/>
    </source>
</evidence>
<comment type="catalytic activity">
    <reaction evidence="11">
        <text>N-terminal L-methionyl-L-alanyl-[protein] + acetyl-CoA = N-terminal N(alpha)-acetyl-L-methionyl-L-alanyl-[protein] + CoA + H(+)</text>
        <dbReference type="Rhea" id="RHEA:50564"/>
        <dbReference type="Rhea" id="RHEA-COMP:12726"/>
        <dbReference type="Rhea" id="RHEA-COMP:12727"/>
        <dbReference type="ChEBI" id="CHEBI:15378"/>
        <dbReference type="ChEBI" id="CHEBI:57287"/>
        <dbReference type="ChEBI" id="CHEBI:57288"/>
        <dbReference type="ChEBI" id="CHEBI:133398"/>
        <dbReference type="ChEBI" id="CHEBI:133399"/>
        <dbReference type="EC" id="2.3.1.258"/>
    </reaction>
</comment>
<evidence type="ECO:0000256" key="11">
    <source>
        <dbReference type="ARBA" id="ARBA00049002"/>
    </source>
</evidence>
<dbReference type="FunFam" id="3.40.630.30:FF:000078">
    <property type="entry name" value="N-alpha-acetyltransferase 50"/>
    <property type="match status" value="1"/>
</dbReference>
<keyword evidence="16" id="KW-1185">Reference proteome</keyword>
<evidence type="ECO:0000259" key="14">
    <source>
        <dbReference type="PROSITE" id="PS51186"/>
    </source>
</evidence>
<evidence type="ECO:0000256" key="12">
    <source>
        <dbReference type="ARBA" id="ARBA00049103"/>
    </source>
</evidence>
<dbReference type="PANTHER" id="PTHR42919">
    <property type="entry name" value="N-ALPHA-ACETYLTRANSFERASE"/>
    <property type="match status" value="1"/>
</dbReference>
<dbReference type="EC" id="2.3.1.258" evidence="5"/>
<evidence type="ECO:0000256" key="7">
    <source>
        <dbReference type="ARBA" id="ARBA00048335"/>
    </source>
</evidence>
<comment type="catalytic activity">
    <reaction evidence="6">
        <text>N-terminal L-methionyl-L-seryl-[protein] + acetyl-CoA = N-terminal N(alpha)-acetyl-L-methionyl-L-seryl-[protein] + CoA + H(+)</text>
        <dbReference type="Rhea" id="RHEA:50568"/>
        <dbReference type="Rhea" id="RHEA-COMP:12728"/>
        <dbReference type="Rhea" id="RHEA-COMP:12729"/>
        <dbReference type="ChEBI" id="CHEBI:15378"/>
        <dbReference type="ChEBI" id="CHEBI:57287"/>
        <dbReference type="ChEBI" id="CHEBI:57288"/>
        <dbReference type="ChEBI" id="CHEBI:133400"/>
        <dbReference type="ChEBI" id="CHEBI:133401"/>
        <dbReference type="EC" id="2.3.1.258"/>
    </reaction>
</comment>
<dbReference type="Gene3D" id="3.40.630.30">
    <property type="match status" value="1"/>
</dbReference>
<dbReference type="SUPFAM" id="SSF55729">
    <property type="entry name" value="Acyl-CoA N-acyltransferases (Nat)"/>
    <property type="match status" value="1"/>
</dbReference>
<evidence type="ECO:0000256" key="8">
    <source>
        <dbReference type="ARBA" id="ARBA00048490"/>
    </source>
</evidence>
<keyword evidence="2" id="KW-0963">Cytoplasm</keyword>
<protein>
    <recommendedName>
        <fullName evidence="5">N-terminal methionine N(alpha)-acetyltransferase NatE</fullName>
        <ecNumber evidence="5">2.3.1.258</ecNumber>
    </recommendedName>
</protein>
<evidence type="ECO:0000256" key="4">
    <source>
        <dbReference type="ARBA" id="ARBA00023315"/>
    </source>
</evidence>
<evidence type="ECO:0000256" key="13">
    <source>
        <dbReference type="ARBA" id="ARBA00049454"/>
    </source>
</evidence>
<dbReference type="InterPro" id="IPR016181">
    <property type="entry name" value="Acyl_CoA_acyltransferase"/>
</dbReference>